<proteinExistence type="predicted"/>
<feature type="compositionally biased region" description="Polar residues" evidence="9">
    <location>
        <begin position="269"/>
        <end position="278"/>
    </location>
</feature>
<evidence type="ECO:0000256" key="6">
    <source>
        <dbReference type="ARBA" id="ARBA00022771"/>
    </source>
</evidence>
<evidence type="ECO:0000256" key="5">
    <source>
        <dbReference type="ARBA" id="ARBA00022723"/>
    </source>
</evidence>
<dbReference type="Gene3D" id="3.30.40.10">
    <property type="entry name" value="Zinc/RING finger domain, C3HC4 (zinc finger)"/>
    <property type="match status" value="1"/>
</dbReference>
<dbReference type="GO" id="GO:0003682">
    <property type="term" value="F:chromatin binding"/>
    <property type="evidence" value="ECO:0007669"/>
    <property type="project" value="TreeGrafter"/>
</dbReference>
<dbReference type="SMART" id="SM00184">
    <property type="entry name" value="RING"/>
    <property type="match status" value="1"/>
</dbReference>
<feature type="compositionally biased region" description="Low complexity" evidence="9">
    <location>
        <begin position="259"/>
        <end position="268"/>
    </location>
</feature>
<keyword evidence="6 8" id="KW-0863">Zinc-finger</keyword>
<dbReference type="STRING" id="451379.A0A158R671"/>
<feature type="region of interest" description="Disordered" evidence="9">
    <location>
        <begin position="230"/>
        <end position="278"/>
    </location>
</feature>
<evidence type="ECO:0000313" key="11">
    <source>
        <dbReference type="Proteomes" id="UP000046393"/>
    </source>
</evidence>
<feature type="region of interest" description="Disordered" evidence="9">
    <location>
        <begin position="148"/>
        <end position="198"/>
    </location>
</feature>
<feature type="compositionally biased region" description="Low complexity" evidence="9">
    <location>
        <begin position="243"/>
        <end position="252"/>
    </location>
</feature>
<evidence type="ECO:0000256" key="9">
    <source>
        <dbReference type="SAM" id="MobiDB-lite"/>
    </source>
</evidence>
<dbReference type="GO" id="GO:0031519">
    <property type="term" value="C:PcG protein complex"/>
    <property type="evidence" value="ECO:0007669"/>
    <property type="project" value="TreeGrafter"/>
</dbReference>
<dbReference type="InterPro" id="IPR001841">
    <property type="entry name" value="Znf_RING"/>
</dbReference>
<dbReference type="PANTHER" id="PTHR46076">
    <property type="entry name" value="E3 UBIQUITIN-PROTEIN LIGASE RING1 / RING 2 FAMILY MEMBER"/>
    <property type="match status" value="1"/>
</dbReference>
<evidence type="ECO:0000256" key="8">
    <source>
        <dbReference type="PROSITE-ProRule" id="PRU00175"/>
    </source>
</evidence>
<evidence type="ECO:0000256" key="1">
    <source>
        <dbReference type="ARBA" id="ARBA00000900"/>
    </source>
</evidence>
<dbReference type="GO" id="GO:0000151">
    <property type="term" value="C:ubiquitin ligase complex"/>
    <property type="evidence" value="ECO:0007669"/>
    <property type="project" value="InterPro"/>
</dbReference>
<comment type="catalytic activity">
    <reaction evidence="1">
        <text>S-ubiquitinyl-[E2 ubiquitin-conjugating enzyme]-L-cysteine + [acceptor protein]-L-lysine = [E2 ubiquitin-conjugating enzyme]-L-cysteine + N(6)-ubiquitinyl-[acceptor protein]-L-lysine.</text>
        <dbReference type="EC" id="2.3.2.27"/>
    </reaction>
</comment>
<accession>A0A158R671</accession>
<evidence type="ECO:0000259" key="10">
    <source>
        <dbReference type="PROSITE" id="PS50089"/>
    </source>
</evidence>
<dbReference type="AlphaFoldDB" id="A0A158R671"/>
<feature type="compositionally biased region" description="Basic and acidic residues" evidence="9">
    <location>
        <begin position="173"/>
        <end position="182"/>
    </location>
</feature>
<dbReference type="SUPFAM" id="SSF57850">
    <property type="entry name" value="RING/U-box"/>
    <property type="match status" value="1"/>
</dbReference>
<dbReference type="InterPro" id="IPR013083">
    <property type="entry name" value="Znf_RING/FYVE/PHD"/>
</dbReference>
<dbReference type="InterPro" id="IPR017907">
    <property type="entry name" value="Znf_RING_CS"/>
</dbReference>
<keyword evidence="11" id="KW-1185">Reference proteome</keyword>
<evidence type="ECO:0000256" key="2">
    <source>
        <dbReference type="ARBA" id="ARBA00004906"/>
    </source>
</evidence>
<keyword evidence="4" id="KW-0808">Transferase</keyword>
<feature type="domain" description="RING-type" evidence="10">
    <location>
        <begin position="51"/>
        <end position="91"/>
    </location>
</feature>
<evidence type="ECO:0000256" key="3">
    <source>
        <dbReference type="ARBA" id="ARBA00012483"/>
    </source>
</evidence>
<dbReference type="Proteomes" id="UP000046393">
    <property type="component" value="Unplaced"/>
</dbReference>
<organism evidence="11 12">
    <name type="scientific">Syphacia muris</name>
    <dbReference type="NCBI Taxonomy" id="451379"/>
    <lineage>
        <taxon>Eukaryota</taxon>
        <taxon>Metazoa</taxon>
        <taxon>Ecdysozoa</taxon>
        <taxon>Nematoda</taxon>
        <taxon>Chromadorea</taxon>
        <taxon>Rhabditida</taxon>
        <taxon>Spirurina</taxon>
        <taxon>Oxyuridomorpha</taxon>
        <taxon>Oxyuroidea</taxon>
        <taxon>Oxyuridae</taxon>
        <taxon>Syphacia</taxon>
    </lineage>
</organism>
<feature type="compositionally biased region" description="Low complexity" evidence="9">
    <location>
        <begin position="1"/>
        <end position="13"/>
    </location>
</feature>
<dbReference type="WBParaSite" id="SMUV_0000988801-mRNA-1">
    <property type="protein sequence ID" value="SMUV_0000988801-mRNA-1"/>
    <property type="gene ID" value="SMUV_0000988801"/>
</dbReference>
<name>A0A158R671_9BILA</name>
<dbReference type="InterPro" id="IPR043540">
    <property type="entry name" value="RING1/RING2"/>
</dbReference>
<feature type="region of interest" description="Disordered" evidence="9">
    <location>
        <begin position="1"/>
        <end position="21"/>
    </location>
</feature>
<keyword evidence="5" id="KW-0479">Metal-binding</keyword>
<dbReference type="GO" id="GO:0016567">
    <property type="term" value="P:protein ubiquitination"/>
    <property type="evidence" value="ECO:0007669"/>
    <property type="project" value="UniProtKB-UniPathway"/>
</dbReference>
<dbReference type="PROSITE" id="PS50089">
    <property type="entry name" value="ZF_RING_2"/>
    <property type="match status" value="1"/>
</dbReference>
<feature type="compositionally biased region" description="Low complexity" evidence="9">
    <location>
        <begin position="183"/>
        <end position="194"/>
    </location>
</feature>
<sequence length="514" mass="57488">MNNGSSASDNNNGPKPLELNDYDMQRRPHKAITDSTEIRIFPRMLAAELCCPICLDLLTNTMTSKECLHRFCCECITTALMRGNKECPTCRKKLVSKRSLRPDPNFDSLINKIWPDRQVYEKLQEKALEIFQQQSNIKALQKSIEAGMKEQARNRRQRVQGSYDYERRKKRGRPPEHPDRSENNSPVSNSPEFSGEGDMEVDQIHERNEDGNIAPGTSGTEPAVNGVLHSATNSLSDSDDSLDSSSDSSISDSSDDTTDTSSTSSSTSAVHTNSSKVNLQNTQSAETDLLQIPTQSIAESNQSVTLPSTTCTLKDRINKWVEKSLSEPAPVENMEHLERRVNFCNFFEILIDEWKVDEELDIADVQSGGNILDIEAELLPAKSLLKRTGIPSPLLRRRYIRTKGDTTMEHLGEFLYQVCCEELSANVSGDSEIATLSGDTSSSKVQEVPRPDHFYVYSRFGGHSVNKIFGNENVLSALHAQKRGDHLMIFFDTSPLDIHSKSVLDEVVYGDFLK</sequence>
<dbReference type="GO" id="GO:0061630">
    <property type="term" value="F:ubiquitin protein ligase activity"/>
    <property type="evidence" value="ECO:0007669"/>
    <property type="project" value="UniProtKB-EC"/>
</dbReference>
<dbReference type="Pfam" id="PF13923">
    <property type="entry name" value="zf-C3HC4_2"/>
    <property type="match status" value="1"/>
</dbReference>
<dbReference type="GO" id="GO:0008270">
    <property type="term" value="F:zinc ion binding"/>
    <property type="evidence" value="ECO:0007669"/>
    <property type="project" value="UniProtKB-KW"/>
</dbReference>
<dbReference type="PROSITE" id="PS00518">
    <property type="entry name" value="ZF_RING_1"/>
    <property type="match status" value="1"/>
</dbReference>
<dbReference type="PANTHER" id="PTHR46076:SF3">
    <property type="entry name" value="E3 UBIQUITIN-PROTEIN LIGASE RING1"/>
    <property type="match status" value="1"/>
</dbReference>
<protein>
    <recommendedName>
        <fullName evidence="3">RING-type E3 ubiquitin transferase</fullName>
        <ecNumber evidence="3">2.3.2.27</ecNumber>
    </recommendedName>
</protein>
<dbReference type="EC" id="2.3.2.27" evidence="3"/>
<dbReference type="CDD" id="cd16531">
    <property type="entry name" value="RING-HC_RING1-like"/>
    <property type="match status" value="1"/>
</dbReference>
<dbReference type="UniPathway" id="UPA00143"/>
<evidence type="ECO:0000313" key="12">
    <source>
        <dbReference type="WBParaSite" id="SMUV_0000988801-mRNA-1"/>
    </source>
</evidence>
<evidence type="ECO:0000256" key="7">
    <source>
        <dbReference type="ARBA" id="ARBA00022833"/>
    </source>
</evidence>
<keyword evidence="7" id="KW-0862">Zinc</keyword>
<reference evidence="12" key="1">
    <citation type="submission" date="2016-04" db="UniProtKB">
        <authorList>
            <consortium name="WormBaseParasite"/>
        </authorList>
    </citation>
    <scope>IDENTIFICATION</scope>
</reference>
<comment type="pathway">
    <text evidence="2">Protein modification; protein ubiquitination.</text>
</comment>
<evidence type="ECO:0000256" key="4">
    <source>
        <dbReference type="ARBA" id="ARBA00022679"/>
    </source>
</evidence>